<comment type="caution">
    <text evidence="13">The sequence shown here is derived from an EMBL/GenBank/DDBJ whole genome shotgun (WGS) entry which is preliminary data.</text>
</comment>
<dbReference type="AlphaFoldDB" id="A0A9E2F113"/>
<dbReference type="Proteomes" id="UP000811545">
    <property type="component" value="Unassembled WGS sequence"/>
</dbReference>
<evidence type="ECO:0000256" key="6">
    <source>
        <dbReference type="ARBA" id="ARBA00022747"/>
    </source>
</evidence>
<evidence type="ECO:0000313" key="13">
    <source>
        <dbReference type="EMBL" id="MBT9144974.1"/>
    </source>
</evidence>
<dbReference type="CDD" id="cd18800">
    <property type="entry name" value="SF2_C_EcoR124I-like"/>
    <property type="match status" value="1"/>
</dbReference>
<evidence type="ECO:0000256" key="8">
    <source>
        <dbReference type="ARBA" id="ARBA00022801"/>
    </source>
</evidence>
<dbReference type="EMBL" id="QLTW01000036">
    <property type="protein sequence ID" value="MBT9144974.1"/>
    <property type="molecule type" value="Genomic_DNA"/>
</dbReference>
<dbReference type="Pfam" id="PF22679">
    <property type="entry name" value="T1R_D3-like"/>
    <property type="match status" value="1"/>
</dbReference>
<keyword evidence="10 11" id="KW-0238">DNA-binding</keyword>
<dbReference type="EC" id="3.1.21.3" evidence="11"/>
<dbReference type="InterPro" id="IPR007409">
    <property type="entry name" value="Restrct_endonuc_type1_HsdR_N"/>
</dbReference>
<dbReference type="PANTHER" id="PTHR30195">
    <property type="entry name" value="TYPE I SITE-SPECIFIC DEOXYRIBONUCLEASE PROTEIN SUBUNIT M AND R"/>
    <property type="match status" value="1"/>
</dbReference>
<gene>
    <name evidence="13" type="primary">hsdR_1</name>
    <name evidence="13" type="ORF">DDT42_00835</name>
</gene>
<dbReference type="CDD" id="cd22332">
    <property type="entry name" value="HsdR_N"/>
    <property type="match status" value="1"/>
</dbReference>
<evidence type="ECO:0000256" key="3">
    <source>
        <dbReference type="ARBA" id="ARBA00011296"/>
    </source>
</evidence>
<dbReference type="GO" id="GO:0009035">
    <property type="term" value="F:type I site-specific deoxyribonuclease activity"/>
    <property type="evidence" value="ECO:0007669"/>
    <property type="project" value="UniProtKB-EC"/>
</dbReference>
<dbReference type="InterPro" id="IPR051268">
    <property type="entry name" value="Type-I_R_enzyme_R_subunit"/>
</dbReference>
<evidence type="ECO:0000256" key="1">
    <source>
        <dbReference type="ARBA" id="ARBA00000851"/>
    </source>
</evidence>
<dbReference type="SUPFAM" id="SSF52540">
    <property type="entry name" value="P-loop containing nucleoside triphosphate hydrolases"/>
    <property type="match status" value="2"/>
</dbReference>
<comment type="catalytic activity">
    <reaction evidence="1 11">
        <text>Endonucleolytic cleavage of DNA to give random double-stranded fragments with terminal 5'-phosphates, ATP is simultaneously hydrolyzed.</text>
        <dbReference type="EC" id="3.1.21.3"/>
    </reaction>
</comment>
<name>A0A9E2F113_PSYF1</name>
<dbReference type="GO" id="GO:0009307">
    <property type="term" value="P:DNA restriction-modification system"/>
    <property type="evidence" value="ECO:0007669"/>
    <property type="project" value="UniProtKB-KW"/>
</dbReference>
<evidence type="ECO:0000256" key="4">
    <source>
        <dbReference type="ARBA" id="ARBA00022722"/>
    </source>
</evidence>
<dbReference type="InterPro" id="IPR004473">
    <property type="entry name" value="Restrct_endonuc_typeI_HsdR"/>
</dbReference>
<evidence type="ECO:0000256" key="9">
    <source>
        <dbReference type="ARBA" id="ARBA00022840"/>
    </source>
</evidence>
<evidence type="ECO:0000256" key="7">
    <source>
        <dbReference type="ARBA" id="ARBA00022759"/>
    </source>
</evidence>
<evidence type="ECO:0000256" key="10">
    <source>
        <dbReference type="ARBA" id="ARBA00023125"/>
    </source>
</evidence>
<protein>
    <recommendedName>
        <fullName evidence="11">Type I restriction enzyme endonuclease subunit</fullName>
        <shortName evidence="11">R protein</shortName>
        <ecNumber evidence="11">3.1.21.3</ecNumber>
    </recommendedName>
</protein>
<keyword evidence="6 11" id="KW-0680">Restriction system</keyword>
<evidence type="ECO:0000313" key="14">
    <source>
        <dbReference type="Proteomes" id="UP000811545"/>
    </source>
</evidence>
<dbReference type="Pfam" id="PF18766">
    <property type="entry name" value="SWI2_SNF2"/>
    <property type="match status" value="1"/>
</dbReference>
<dbReference type="SMART" id="SM00487">
    <property type="entry name" value="DEXDc"/>
    <property type="match status" value="1"/>
</dbReference>
<dbReference type="NCBIfam" id="TIGR00348">
    <property type="entry name" value="hsdR"/>
    <property type="match status" value="1"/>
</dbReference>
<accession>A0A9E2F113</accession>
<dbReference type="InterPro" id="IPR040980">
    <property type="entry name" value="SWI2_SNF2"/>
</dbReference>
<organism evidence="13 14">
    <name type="scientific">Psychracetigena formicireducens</name>
    <dbReference type="NCBI Taxonomy" id="2986056"/>
    <lineage>
        <taxon>Bacteria</taxon>
        <taxon>Bacillati</taxon>
        <taxon>Candidatus Lithacetigenota</taxon>
        <taxon>Candidatus Psychracetigena</taxon>
    </lineage>
</organism>
<dbReference type="PANTHER" id="PTHR30195:SF15">
    <property type="entry name" value="TYPE I RESTRICTION ENZYME HINDI ENDONUCLEASE SUBUNIT"/>
    <property type="match status" value="1"/>
</dbReference>
<dbReference type="PROSITE" id="PS51192">
    <property type="entry name" value="HELICASE_ATP_BIND_1"/>
    <property type="match status" value="1"/>
</dbReference>
<reference evidence="13 14" key="1">
    <citation type="journal article" date="2021" name="bioRxiv">
        <title>Unique metabolic strategies in Hadean analogues reveal hints for primordial physiology.</title>
        <authorList>
            <person name="Nobu M.K."/>
            <person name="Nakai R."/>
            <person name="Tamazawa S."/>
            <person name="Mori H."/>
            <person name="Toyoda A."/>
            <person name="Ijiri A."/>
            <person name="Suzuki S."/>
            <person name="Kurokawa K."/>
            <person name="Kamagata Y."/>
            <person name="Tamaki H."/>
        </authorList>
    </citation>
    <scope>NUCLEOTIDE SEQUENCE [LARGE SCALE GENOMIC DNA]</scope>
    <source>
        <strain evidence="13">BS525</strain>
    </source>
</reference>
<dbReference type="InterPro" id="IPR014001">
    <property type="entry name" value="Helicase_ATP-bd"/>
</dbReference>
<dbReference type="GO" id="GO:0003677">
    <property type="term" value="F:DNA binding"/>
    <property type="evidence" value="ECO:0007669"/>
    <property type="project" value="UniProtKB-KW"/>
</dbReference>
<evidence type="ECO:0000256" key="5">
    <source>
        <dbReference type="ARBA" id="ARBA00022741"/>
    </source>
</evidence>
<comment type="subunit">
    <text evidence="3 11">The type I restriction/modification system is composed of three polypeptides R, M and S.</text>
</comment>
<proteinExistence type="inferred from homology"/>
<keyword evidence="8 11" id="KW-0378">Hydrolase</keyword>
<keyword evidence="9 11" id="KW-0067">ATP-binding</keyword>
<evidence type="ECO:0000259" key="12">
    <source>
        <dbReference type="PROSITE" id="PS51192"/>
    </source>
</evidence>
<comment type="similarity">
    <text evidence="2 11">Belongs to the HsdR family.</text>
</comment>
<comment type="function">
    <text evidence="11">Subunit R is required for both nuclease and ATPase activities, but not for modification.</text>
</comment>
<keyword evidence="4" id="KW-0540">Nuclease</keyword>
<dbReference type="InterPro" id="IPR055180">
    <property type="entry name" value="HsdR_RecA-like_helicase_dom_2"/>
</dbReference>
<dbReference type="InterPro" id="IPR027417">
    <property type="entry name" value="P-loop_NTPase"/>
</dbReference>
<sequence length="1002" mass="117521">MRFTEKSACENYFLENLQQAGWKYIPGVELKRTDLKEPLLIFNLRDSLNLINQNLNIGEEEVNKAFNELLLTNVGPEGVKKVLNYFKFGIPIKFEKDRTVKYVQLFDYLNPFDNEFIISNQVTYTGRENIRNDIILFINGIPLVDIECKNPVSLTESWVDAYNQIKNYEKIIPELYKYINIGIAAENEARYFPIVPWQDMANTNIWRVDEKDQIDSIIEMLTPTTLLDILRNFLFFRIERGEATKVITRYMQYYAANKVYQRIIDNLAGKDAKDKGLIWHWQGSGKTLTMAFASQKLYYTKELSNPSIFFIVDRTELEEQLSNELNALDGIAKPEIISSIAELKRIIKSDDYRGKRGVFITLIHKFSPEELSLVQKELETISQNKETLMNRKNVIALIDEGHRSQYGLMASQMRSLLKSAFFFAFTGTPISKNGKDTFITFSNLPDELYLDRYFIYDSIKDNFTVKIAYQPRLEQDVHLDKELLETFLKSELEEIPENLKNMVENQIKEKLNNIKLILENPHRIAIIATDIAQHYKNNFDDRFKALVVAGSRLACAIYKKELDKHLPEEYSKVVMTYTKNDKPIIQEIQETMELKYHHKDLETINKDLTSKFKEEAYPKILIVTDMLLTGFDAPNLGVLYLDKLLKEHRLLQAIARTNRPYKDLKEAGLVVDYIGVFQDFKKALEIYNELDMEKVLIDINSLKEEFGEKLMEILSWFEGVSKEYDRRVLIKALKIITSNEQLNKEFPLKYRELRKIFELLGSDESKIQYLDDYMWLTCIYQYYLKMVVQQPEIKELVDRYFQKTIQYAHETTKVDALIKDIPIIVFGDDYLKRLEDKFTDMESKTISIIFMLNKLILVDKNKKPIYESLADRVERLLHLWKERTLDYEALFREGASIAQSYDDIGKRQKILGLSDMEYFTLITLEKIVKVDEEVINSIRTLKEKINSISFTGWSLQTTVKKEVEKEIRLFCLSIMKKFGLTYKAMDGLHKKLFEGLLNYGFF</sequence>
<dbReference type="Gene3D" id="3.40.50.300">
    <property type="entry name" value="P-loop containing nucleotide triphosphate hydrolases"/>
    <property type="match status" value="2"/>
</dbReference>
<evidence type="ECO:0000256" key="2">
    <source>
        <dbReference type="ARBA" id="ARBA00008598"/>
    </source>
</evidence>
<keyword evidence="5 11" id="KW-0547">Nucleotide-binding</keyword>
<dbReference type="Pfam" id="PF04313">
    <property type="entry name" value="HSDR_N"/>
    <property type="match status" value="1"/>
</dbReference>
<feature type="domain" description="Helicase ATP-binding" evidence="12">
    <location>
        <begin position="267"/>
        <end position="447"/>
    </location>
</feature>
<evidence type="ECO:0000256" key="11">
    <source>
        <dbReference type="RuleBase" id="RU364115"/>
    </source>
</evidence>
<dbReference type="Gene3D" id="3.90.1570.50">
    <property type="match status" value="1"/>
</dbReference>
<dbReference type="GO" id="GO:0005524">
    <property type="term" value="F:ATP binding"/>
    <property type="evidence" value="ECO:0007669"/>
    <property type="project" value="UniProtKB-KW"/>
</dbReference>
<keyword evidence="7" id="KW-0255">Endonuclease</keyword>